<keyword evidence="3" id="KW-1185">Reference proteome</keyword>
<accession>A0A133VMZ7</accession>
<dbReference type="SUPFAM" id="SSF53448">
    <property type="entry name" value="Nucleotide-diphospho-sugar transferases"/>
    <property type="match status" value="1"/>
</dbReference>
<dbReference type="Pfam" id="PF00483">
    <property type="entry name" value="NTP_transferase"/>
    <property type="match status" value="1"/>
</dbReference>
<dbReference type="InterPro" id="IPR029044">
    <property type="entry name" value="Nucleotide-diphossugar_trans"/>
</dbReference>
<dbReference type="AlphaFoldDB" id="A0A133VMZ7"/>
<sequence length="233" mass="26896">MNNVNQAVILAGGKGTRLRPITHEIPKPLIPVANQPIINYLVDLFLKHDVNDITVMVNEEDLEDFQWWNKRYYDNEIDFYEEKGHLGTFGSLIDLQDELHDKFFFTNGDELKDLNLDELHDFHEEKSKPATIALVKVKNPEDYGVAICNNGLIQEFLEKPDDPPSSYISSGLYLLTPEVFEYHPGPGEFAMVEDDLFPKLAEQGKLAGFKFEGKWQDTGTWERYEKALEEWNN</sequence>
<organism evidence="2 3">
    <name type="scientific">candidate division MSBL1 archaeon SCGC-AAA382N08</name>
    <dbReference type="NCBI Taxonomy" id="1698285"/>
    <lineage>
        <taxon>Archaea</taxon>
        <taxon>Methanobacteriati</taxon>
        <taxon>Methanobacteriota</taxon>
        <taxon>candidate division MSBL1</taxon>
    </lineage>
</organism>
<dbReference type="Proteomes" id="UP000070175">
    <property type="component" value="Unassembled WGS sequence"/>
</dbReference>
<reference evidence="2 3" key="1">
    <citation type="journal article" date="2016" name="Sci. Rep.">
        <title>Metabolic traits of an uncultured archaeal lineage -MSBL1- from brine pools of the Red Sea.</title>
        <authorList>
            <person name="Mwirichia R."/>
            <person name="Alam I."/>
            <person name="Rashid M."/>
            <person name="Vinu M."/>
            <person name="Ba-Alawi W."/>
            <person name="Anthony Kamau A."/>
            <person name="Kamanda Ngugi D."/>
            <person name="Goker M."/>
            <person name="Klenk H.P."/>
            <person name="Bajic V."/>
            <person name="Stingl U."/>
        </authorList>
    </citation>
    <scope>NUCLEOTIDE SEQUENCE [LARGE SCALE GENOMIC DNA]</scope>
    <source>
        <strain evidence="2">SCGC-AAA382N08</strain>
    </source>
</reference>
<dbReference type="InterPro" id="IPR050486">
    <property type="entry name" value="Mannose-1P_guanyltransferase"/>
</dbReference>
<dbReference type="PANTHER" id="PTHR22572">
    <property type="entry name" value="SUGAR-1-PHOSPHATE GUANYL TRANSFERASE"/>
    <property type="match status" value="1"/>
</dbReference>
<proteinExistence type="predicted"/>
<protein>
    <recommendedName>
        <fullName evidence="1">Nucleotidyl transferase domain-containing protein</fullName>
    </recommendedName>
</protein>
<dbReference type="CDD" id="cd04181">
    <property type="entry name" value="NTP_transferase"/>
    <property type="match status" value="1"/>
</dbReference>
<dbReference type="InterPro" id="IPR005835">
    <property type="entry name" value="NTP_transferase_dom"/>
</dbReference>
<evidence type="ECO:0000313" key="3">
    <source>
        <dbReference type="Proteomes" id="UP000070175"/>
    </source>
</evidence>
<comment type="caution">
    <text evidence="2">The sequence shown here is derived from an EMBL/GenBank/DDBJ whole genome shotgun (WGS) entry which is preliminary data.</text>
</comment>
<feature type="domain" description="Nucleotidyl transferase" evidence="1">
    <location>
        <begin position="7"/>
        <end position="229"/>
    </location>
</feature>
<evidence type="ECO:0000313" key="2">
    <source>
        <dbReference type="EMBL" id="KXB07816.1"/>
    </source>
</evidence>
<name>A0A133VMZ7_9EURY</name>
<dbReference type="EMBL" id="LHYJ01000048">
    <property type="protein sequence ID" value="KXB07816.1"/>
    <property type="molecule type" value="Genomic_DNA"/>
</dbReference>
<gene>
    <name evidence="2" type="ORF">AKJ56_02285</name>
</gene>
<evidence type="ECO:0000259" key="1">
    <source>
        <dbReference type="Pfam" id="PF00483"/>
    </source>
</evidence>
<dbReference type="Gene3D" id="3.90.550.10">
    <property type="entry name" value="Spore Coat Polysaccharide Biosynthesis Protein SpsA, Chain A"/>
    <property type="match status" value="1"/>
</dbReference>